<gene>
    <name evidence="9" type="primary">secD</name>
    <name evidence="10" type="synonym">secF</name>
    <name evidence="14" type="ORF">SAMN02745171_01533</name>
</gene>
<dbReference type="GO" id="GO:0043952">
    <property type="term" value="P:protein transport by the Sec complex"/>
    <property type="evidence" value="ECO:0007669"/>
    <property type="project" value="UniProtKB-UniRule"/>
</dbReference>
<dbReference type="AlphaFoldDB" id="A0A1T4PNF0"/>
<keyword evidence="4 9" id="KW-0812">Transmembrane</keyword>
<dbReference type="InterPro" id="IPR048631">
    <property type="entry name" value="SecD_1st"/>
</dbReference>
<evidence type="ECO:0000256" key="4">
    <source>
        <dbReference type="ARBA" id="ARBA00022692"/>
    </source>
</evidence>
<feature type="transmembrane region" description="Helical" evidence="9">
    <location>
        <begin position="877"/>
        <end position="897"/>
    </location>
</feature>
<dbReference type="InterPro" id="IPR054384">
    <property type="entry name" value="SecDF_P1_head"/>
</dbReference>
<dbReference type="STRING" id="29524.SAMN02745171_01533"/>
<keyword evidence="5 9" id="KW-0653">Protein transport</keyword>
<dbReference type="GO" id="GO:0005886">
    <property type="term" value="C:plasma membrane"/>
    <property type="evidence" value="ECO:0007669"/>
    <property type="project" value="UniProtKB-SubCell"/>
</dbReference>
<dbReference type="Gene3D" id="3.30.1360.200">
    <property type="match status" value="1"/>
</dbReference>
<dbReference type="GO" id="GO:0065002">
    <property type="term" value="P:intracellular protein transmembrane transport"/>
    <property type="evidence" value="ECO:0007669"/>
    <property type="project" value="UniProtKB-UniRule"/>
</dbReference>
<evidence type="ECO:0000256" key="3">
    <source>
        <dbReference type="ARBA" id="ARBA00022475"/>
    </source>
</evidence>
<dbReference type="Gene3D" id="1.20.1640.10">
    <property type="entry name" value="Multidrug efflux transporter AcrB transmembrane domain"/>
    <property type="match status" value="2"/>
</dbReference>
<feature type="transmembrane region" description="Helical" evidence="9">
    <location>
        <begin position="555"/>
        <end position="573"/>
    </location>
</feature>
<feature type="domain" description="SecDF P1 head subdomain" evidence="13">
    <location>
        <begin position="382"/>
        <end position="478"/>
    </location>
</feature>
<comment type="subunit">
    <text evidence="10">Forms a complex with SecD. Part of the essential Sec protein translocation apparatus which comprises SecA, SecYEG and auxiliary proteins SecDF. Other proteins may also be involved.</text>
</comment>
<evidence type="ECO:0000256" key="6">
    <source>
        <dbReference type="ARBA" id="ARBA00022989"/>
    </source>
</evidence>
<comment type="function">
    <text evidence="9">Part of the Sec protein translocase complex. Interacts with the SecYEG preprotein conducting channel. SecDF uses the proton motive force (PMF) to complete protein translocation after the ATP-dependent function of SecA.</text>
</comment>
<reference evidence="15" key="1">
    <citation type="submission" date="2017-02" db="EMBL/GenBank/DDBJ databases">
        <authorList>
            <person name="Varghese N."/>
            <person name="Submissions S."/>
        </authorList>
    </citation>
    <scope>NUCLEOTIDE SEQUENCE [LARGE SCALE GENOMIC DNA]</scope>
    <source>
        <strain evidence="15">ATCC 51356</strain>
    </source>
</reference>
<evidence type="ECO:0000313" key="15">
    <source>
        <dbReference type="Proteomes" id="UP000190121"/>
    </source>
</evidence>
<dbReference type="Proteomes" id="UP000190121">
    <property type="component" value="Unassembled WGS sequence"/>
</dbReference>
<evidence type="ECO:0000256" key="10">
    <source>
        <dbReference type="HAMAP-Rule" id="MF_01464"/>
    </source>
</evidence>
<dbReference type="OrthoDB" id="9805019at2"/>
<dbReference type="InterPro" id="IPR048634">
    <property type="entry name" value="SecD_SecF_C"/>
</dbReference>
<comment type="caution">
    <text evidence="9">Lacks conserved residue(s) required for the propagation of feature annotation.</text>
</comment>
<feature type="transmembrane region" description="Helical" evidence="9">
    <location>
        <begin position="928"/>
        <end position="948"/>
    </location>
</feature>
<name>A0A1T4PNF0_9PORP</name>
<evidence type="ECO:0000256" key="1">
    <source>
        <dbReference type="ARBA" id="ARBA00004651"/>
    </source>
</evidence>
<keyword evidence="2 9" id="KW-0813">Transport</keyword>
<dbReference type="InterPro" id="IPR005791">
    <property type="entry name" value="SecD"/>
</dbReference>
<feature type="transmembrane region" description="Helical" evidence="9">
    <location>
        <begin position="502"/>
        <end position="523"/>
    </location>
</feature>
<evidence type="ECO:0000256" key="7">
    <source>
        <dbReference type="ARBA" id="ARBA00023010"/>
    </source>
</evidence>
<feature type="transmembrane region" description="Helical" evidence="9">
    <location>
        <begin position="954"/>
        <end position="979"/>
    </location>
</feature>
<keyword evidence="6 9" id="KW-1133">Transmembrane helix</keyword>
<dbReference type="EMBL" id="FUXE01000018">
    <property type="protein sequence ID" value="SJZ93062.1"/>
    <property type="molecule type" value="Genomic_DNA"/>
</dbReference>
<keyword evidence="3 9" id="KW-1003">Cell membrane</keyword>
<dbReference type="GO" id="GO:0015450">
    <property type="term" value="F:protein-transporting ATPase activity"/>
    <property type="evidence" value="ECO:0007669"/>
    <property type="project" value="InterPro"/>
</dbReference>
<organism evidence="14 15">
    <name type="scientific">Porphyromonas circumdentaria</name>
    <dbReference type="NCBI Taxonomy" id="29524"/>
    <lineage>
        <taxon>Bacteria</taxon>
        <taxon>Pseudomonadati</taxon>
        <taxon>Bacteroidota</taxon>
        <taxon>Bacteroidia</taxon>
        <taxon>Bacteroidales</taxon>
        <taxon>Porphyromonadaceae</taxon>
        <taxon>Porphyromonas</taxon>
    </lineage>
</organism>
<dbReference type="InterPro" id="IPR022646">
    <property type="entry name" value="SecD/SecF_CS"/>
</dbReference>
<comment type="subcellular location">
    <subcellularLocation>
        <location evidence="1 9">Cell membrane</location>
        <topology evidence="1 9">Multi-pass membrane protein</topology>
    </subcellularLocation>
</comment>
<dbReference type="PANTHER" id="PTHR30081">
    <property type="entry name" value="PROTEIN-EXPORT MEMBRANE PROTEIN SEC"/>
    <property type="match status" value="1"/>
</dbReference>
<dbReference type="Pfam" id="PF07549">
    <property type="entry name" value="Sec_GG"/>
    <property type="match status" value="1"/>
</dbReference>
<dbReference type="GO" id="GO:0006605">
    <property type="term" value="P:protein targeting"/>
    <property type="evidence" value="ECO:0007669"/>
    <property type="project" value="UniProtKB-UniRule"/>
</dbReference>
<feature type="domain" description="Protein export membrane protein SecD/SecF C-terminal" evidence="11">
    <location>
        <begin position="792"/>
        <end position="980"/>
    </location>
</feature>
<dbReference type="FunFam" id="1.20.1640.10:FF:000004">
    <property type="entry name" value="Protein translocase subunit SecD"/>
    <property type="match status" value="1"/>
</dbReference>
<keyword evidence="8 9" id="KW-0472">Membrane</keyword>
<dbReference type="InterPro" id="IPR022813">
    <property type="entry name" value="SecD/SecF_arch_bac"/>
</dbReference>
<evidence type="ECO:0000259" key="13">
    <source>
        <dbReference type="Pfam" id="PF22599"/>
    </source>
</evidence>
<feature type="transmembrane region" description="Helical" evidence="9">
    <location>
        <begin position="842"/>
        <end position="865"/>
    </location>
</feature>
<dbReference type="HAMAP" id="MF_01463_B">
    <property type="entry name" value="SecD_B"/>
    <property type="match status" value="1"/>
</dbReference>
<evidence type="ECO:0000313" key="14">
    <source>
        <dbReference type="EMBL" id="SJZ93062.1"/>
    </source>
</evidence>
<feature type="transmembrane region" description="Helical" evidence="9">
    <location>
        <begin position="625"/>
        <end position="649"/>
    </location>
</feature>
<dbReference type="PANTHER" id="PTHR30081:SF1">
    <property type="entry name" value="PROTEIN TRANSLOCASE SUBUNIT SECD"/>
    <property type="match status" value="1"/>
</dbReference>
<dbReference type="SUPFAM" id="SSF82866">
    <property type="entry name" value="Multidrug efflux transporter AcrB transmembrane domain"/>
    <property type="match status" value="2"/>
</dbReference>
<feature type="domain" description="Protein export membrane protein SecD/SecF C-terminal" evidence="11">
    <location>
        <begin position="479"/>
        <end position="654"/>
    </location>
</feature>
<dbReference type="HAMAP" id="MF_01464_B">
    <property type="entry name" value="SecF_B"/>
    <property type="match status" value="1"/>
</dbReference>
<sequence length="990" mass="108316">MQNKGFVIFITAALAIICAYYLSFTPVVRHYENKAEAMTAAGQDGKAYLDSMANEKVWFGQTLKKARTQQIGLGLDLKGGMNVVLRLNAKDLLINLSDHSEDPNFLKALDNATKSSQSGDFIDKFVSEYKKIAPDGQLSIIFGNGDLREQVSARSTNEEVIKILKEKYNSASEASINVLRTRIDRFGVVAPNIQKIEGEGRILVELPGVKEPERVRSLLQQSANLQFWRTYDYTEIESDLINANTRLSAMASLSTTEVTPSEEVTAEVTPAEETAPATEETAAVAPEATEVTADTVESKAEATNDVLFSRLNLINRGAIVGMARNADRAAIDSLIQIAKEKGFIREDLLLLWGNTPYVNPETKRETDLYELYAIRGNRTGQPDLGGEVVTSSKSEMSQSMISRGPIVTMAMNEEGARKWARLTKENIGKPIAVVLDNVVYSAPAPRGEITGGRSEISGDFTVEQTVDLANVLNSGRMEATVTIEQENVVGPTLGEESIRSGVISFFVALLILMIYMCLAYGLIPGLIANGALVINSFFTLGILASFHSVLTLSGIAGLVLTLGMAVDANVLIFERIKEELRAGKSVTRAIADGYGNAFSAIFDSNITTIITGVILYTFGTGPIRGFATTLIIGLIASFITAVFLTRIVAEWLDKKGKMSKVTYTTSITRNILTNPTFNILGKRKLGIAIPVILVLVGVVGFATLGLNKGIEFSGGRNFVIAFDQKVNIEEIRAALAPELDNKLVVTSIGNEGTEVRVATNYMIEENTAEVEDAINNKLYNACKAFYQNPVSKETFLSESIVSSQKVSASMSKDISRKAFIAVLISLFFMAFYILIRFRRISYSIGAFASVTATTLSIIALYILLWKFMPFTMEIDQNFIAAILAIIGYSINDTVVVFDRIRETVKNYPNRDFYTTINDALNSTLSRTLNTSLTTFIVMFIIFIFGGASMRSFTFAILLGIVIGTYSTLFVASPIAYMLATKKSKKQIAKR</sequence>
<dbReference type="Pfam" id="PF21760">
    <property type="entry name" value="SecD_1st"/>
    <property type="match status" value="1"/>
</dbReference>
<comment type="similarity">
    <text evidence="9">Belongs to the SecD/SecF family. SecD subfamily.</text>
</comment>
<dbReference type="Pfam" id="PF22599">
    <property type="entry name" value="SecDF_P1_head"/>
    <property type="match status" value="1"/>
</dbReference>
<keyword evidence="15" id="KW-1185">Reference proteome</keyword>
<feature type="transmembrane region" description="Helical" evidence="9">
    <location>
        <begin position="7"/>
        <end position="24"/>
    </location>
</feature>
<dbReference type="InterPro" id="IPR055344">
    <property type="entry name" value="SecD_SecF_C_bact"/>
</dbReference>
<evidence type="ECO:0000259" key="12">
    <source>
        <dbReference type="Pfam" id="PF21760"/>
    </source>
</evidence>
<feature type="transmembrane region" description="Helical" evidence="9">
    <location>
        <begin position="530"/>
        <end position="549"/>
    </location>
</feature>
<evidence type="ECO:0000256" key="9">
    <source>
        <dbReference type="HAMAP-Rule" id="MF_01463"/>
    </source>
</evidence>
<dbReference type="InterPro" id="IPR005665">
    <property type="entry name" value="SecF_bac"/>
</dbReference>
<dbReference type="Gene3D" id="3.30.70.3220">
    <property type="match status" value="1"/>
</dbReference>
<keyword evidence="7 9" id="KW-0811">Translocation</keyword>
<evidence type="ECO:0000256" key="2">
    <source>
        <dbReference type="ARBA" id="ARBA00022448"/>
    </source>
</evidence>
<feature type="transmembrane region" description="Helical" evidence="9">
    <location>
        <begin position="818"/>
        <end position="835"/>
    </location>
</feature>
<comment type="similarity">
    <text evidence="10">Belongs to the SecD/SecF family. SecF subfamily.</text>
</comment>
<evidence type="ECO:0000256" key="5">
    <source>
        <dbReference type="ARBA" id="ARBA00022927"/>
    </source>
</evidence>
<evidence type="ECO:0000259" key="11">
    <source>
        <dbReference type="Pfam" id="PF02355"/>
    </source>
</evidence>
<accession>A0A1T4PNF0</accession>
<dbReference type="RefSeq" id="WP_078737428.1">
    <property type="nucleotide sequence ID" value="NZ_FUXE01000018.1"/>
</dbReference>
<dbReference type="InterPro" id="IPR022645">
    <property type="entry name" value="SecD/SecF_bac"/>
</dbReference>
<proteinExistence type="inferred from homology"/>
<evidence type="ECO:0000256" key="8">
    <source>
        <dbReference type="ARBA" id="ARBA00023136"/>
    </source>
</evidence>
<dbReference type="NCBIfam" id="NF009585">
    <property type="entry name" value="PRK13024.1-5"/>
    <property type="match status" value="1"/>
</dbReference>
<protein>
    <recommendedName>
        <fullName evidence="9 10">Multifunctional fusion protein</fullName>
    </recommendedName>
    <domain>
        <recommendedName>
            <fullName evidence="9">Protein translocase subunit SecD</fullName>
        </recommendedName>
    </domain>
    <domain>
        <recommendedName>
            <fullName evidence="10">Protein-export membrane protein SecF</fullName>
        </recommendedName>
    </domain>
</protein>
<feature type="transmembrane region" description="Helical" evidence="9">
    <location>
        <begin position="594"/>
        <end position="619"/>
    </location>
</feature>
<feature type="transmembrane region" description="Helical" evidence="9">
    <location>
        <begin position="685"/>
        <end position="706"/>
    </location>
</feature>
<dbReference type="NCBIfam" id="TIGR00916">
    <property type="entry name" value="2A0604s01"/>
    <property type="match status" value="1"/>
</dbReference>
<dbReference type="NCBIfam" id="TIGR01129">
    <property type="entry name" value="secD"/>
    <property type="match status" value="1"/>
</dbReference>
<dbReference type="Pfam" id="PF02355">
    <property type="entry name" value="SecD_SecF_C"/>
    <property type="match status" value="2"/>
</dbReference>
<dbReference type="PRINTS" id="PR01755">
    <property type="entry name" value="SECFTRNLCASE"/>
</dbReference>
<dbReference type="NCBIfam" id="TIGR00966">
    <property type="entry name" value="transloc_SecF"/>
    <property type="match status" value="1"/>
</dbReference>
<comment type="subunit">
    <text evidence="9">Forms a complex with SecF. Part of the essential Sec protein translocation apparatus which comprises SecA, SecYEG and auxiliary proteins SecDF. Other proteins may also be involved.</text>
</comment>
<feature type="domain" description="Protein translocase subunit SecDF P1" evidence="12">
    <location>
        <begin position="174"/>
        <end position="229"/>
    </location>
</feature>